<name>A0ABW6R0U0_9NOCA</name>
<feature type="domain" description="4'-phosphopantetheinyl transferase" evidence="3">
    <location>
        <begin position="120"/>
        <end position="219"/>
    </location>
</feature>
<comment type="similarity">
    <text evidence="1">Belongs to the P-Pant transferase superfamily. Gsp/Sfp/HetI/AcpT family.</text>
</comment>
<dbReference type="SUPFAM" id="SSF56214">
    <property type="entry name" value="4'-phosphopantetheinyl transferase"/>
    <property type="match status" value="2"/>
</dbReference>
<protein>
    <submittedName>
        <fullName evidence="4">4'-phosphopantetheinyl transferase family protein</fullName>
    </submittedName>
</protein>
<evidence type="ECO:0000259" key="3">
    <source>
        <dbReference type="Pfam" id="PF01648"/>
    </source>
</evidence>
<evidence type="ECO:0000313" key="4">
    <source>
        <dbReference type="EMBL" id="MFF3227116.1"/>
    </source>
</evidence>
<dbReference type="GO" id="GO:0016740">
    <property type="term" value="F:transferase activity"/>
    <property type="evidence" value="ECO:0007669"/>
    <property type="project" value="UniProtKB-KW"/>
</dbReference>
<evidence type="ECO:0000313" key="5">
    <source>
        <dbReference type="Proteomes" id="UP001601948"/>
    </source>
</evidence>
<dbReference type="PANTHER" id="PTHR12215:SF10">
    <property type="entry name" value="L-AMINOADIPATE-SEMIALDEHYDE DEHYDROGENASE-PHOSPHOPANTETHEINYL TRANSFERASE"/>
    <property type="match status" value="1"/>
</dbReference>
<evidence type="ECO:0000256" key="1">
    <source>
        <dbReference type="ARBA" id="ARBA00010990"/>
    </source>
</evidence>
<organism evidence="4 5">
    <name type="scientific">Nocardia suismassiliense</name>
    <dbReference type="NCBI Taxonomy" id="2077092"/>
    <lineage>
        <taxon>Bacteria</taxon>
        <taxon>Bacillati</taxon>
        <taxon>Actinomycetota</taxon>
        <taxon>Actinomycetes</taxon>
        <taxon>Mycobacteriales</taxon>
        <taxon>Nocardiaceae</taxon>
        <taxon>Nocardia</taxon>
    </lineage>
</organism>
<dbReference type="InterPro" id="IPR050559">
    <property type="entry name" value="P-Pant_transferase_sf"/>
</dbReference>
<comment type="caution">
    <text evidence="4">The sequence shown here is derived from an EMBL/GenBank/DDBJ whole genome shotgun (WGS) entry which is preliminary data.</text>
</comment>
<accession>A0ABW6R0U0</accession>
<dbReference type="Proteomes" id="UP001601948">
    <property type="component" value="Unassembled WGS sequence"/>
</dbReference>
<dbReference type="InterPro" id="IPR037143">
    <property type="entry name" value="4-PPantetheinyl_Trfase_dom_sf"/>
</dbReference>
<keyword evidence="2 4" id="KW-0808">Transferase</keyword>
<dbReference type="InterPro" id="IPR008278">
    <property type="entry name" value="4-PPantetheinyl_Trfase_dom"/>
</dbReference>
<dbReference type="RefSeq" id="WP_387722917.1">
    <property type="nucleotide sequence ID" value="NZ_JBIAPI010000009.1"/>
</dbReference>
<dbReference type="Pfam" id="PF01648">
    <property type="entry name" value="ACPS"/>
    <property type="match status" value="1"/>
</dbReference>
<dbReference type="PANTHER" id="PTHR12215">
    <property type="entry name" value="PHOSPHOPANTETHEINE TRANSFERASE"/>
    <property type="match status" value="1"/>
</dbReference>
<sequence length="241" mass="26975">MKPADSALWPAVNLRTHEAHVWIAATEEVTALDCLSSEELRRWSRILPREPRRAFAAAHALTRHALSWCVPAVRPSEWQLRASKPHGRPEICAPLLDENIRVNLSHTDDMVAVVVARTVPCGIDVERRTDPATVARLSERVLSAAEVARMRGLEPEARADHFCLLWTLKEATTKALGKGLSLPFATVGFDFDESHQAHRADGDREWSMKSWRASPQHHVSVAVHAPAVDFVIHKLPEEIRV</sequence>
<evidence type="ECO:0000256" key="2">
    <source>
        <dbReference type="ARBA" id="ARBA00022679"/>
    </source>
</evidence>
<keyword evidence="5" id="KW-1185">Reference proteome</keyword>
<dbReference type="EMBL" id="JBIAPI010000009">
    <property type="protein sequence ID" value="MFF3227116.1"/>
    <property type="molecule type" value="Genomic_DNA"/>
</dbReference>
<gene>
    <name evidence="4" type="ORF">ACFYV7_30265</name>
</gene>
<dbReference type="Gene3D" id="3.90.470.20">
    <property type="entry name" value="4'-phosphopantetheinyl transferase domain"/>
    <property type="match status" value="2"/>
</dbReference>
<proteinExistence type="inferred from homology"/>
<reference evidence="4 5" key="1">
    <citation type="submission" date="2024-10" db="EMBL/GenBank/DDBJ databases">
        <title>The Natural Products Discovery Center: Release of the First 8490 Sequenced Strains for Exploring Actinobacteria Biosynthetic Diversity.</title>
        <authorList>
            <person name="Kalkreuter E."/>
            <person name="Kautsar S.A."/>
            <person name="Yang D."/>
            <person name="Bader C.D."/>
            <person name="Teijaro C.N."/>
            <person name="Fluegel L."/>
            <person name="Davis C.M."/>
            <person name="Simpson J.R."/>
            <person name="Lauterbach L."/>
            <person name="Steele A.D."/>
            <person name="Gui C."/>
            <person name="Meng S."/>
            <person name="Li G."/>
            <person name="Viehrig K."/>
            <person name="Ye F."/>
            <person name="Su P."/>
            <person name="Kiefer A.F."/>
            <person name="Nichols A."/>
            <person name="Cepeda A.J."/>
            <person name="Yan W."/>
            <person name="Fan B."/>
            <person name="Jiang Y."/>
            <person name="Adhikari A."/>
            <person name="Zheng C.-J."/>
            <person name="Schuster L."/>
            <person name="Cowan T.M."/>
            <person name="Smanski M.J."/>
            <person name="Chevrette M.G."/>
            <person name="De Carvalho L.P.S."/>
            <person name="Shen B."/>
        </authorList>
    </citation>
    <scope>NUCLEOTIDE SEQUENCE [LARGE SCALE GENOMIC DNA]</scope>
    <source>
        <strain evidence="4 5">NPDC003040</strain>
    </source>
</reference>